<feature type="domain" description="HTH tetR-type" evidence="5">
    <location>
        <begin position="13"/>
        <end position="73"/>
    </location>
</feature>
<evidence type="ECO:0000256" key="4">
    <source>
        <dbReference type="PROSITE-ProRule" id="PRU00335"/>
    </source>
</evidence>
<dbReference type="Proteomes" id="UP001165378">
    <property type="component" value="Unassembled WGS sequence"/>
</dbReference>
<comment type="caution">
    <text evidence="6">The sequence shown here is derived from an EMBL/GenBank/DDBJ whole genome shotgun (WGS) entry which is preliminary data.</text>
</comment>
<dbReference type="PANTHER" id="PTHR30055:SF243">
    <property type="entry name" value="HTH-TYPE TRANSCRIPTIONAL REGULATOR RV1816"/>
    <property type="match status" value="1"/>
</dbReference>
<dbReference type="InterPro" id="IPR009057">
    <property type="entry name" value="Homeodomain-like_sf"/>
</dbReference>
<dbReference type="Pfam" id="PF13305">
    <property type="entry name" value="TetR_C_33"/>
    <property type="match status" value="1"/>
</dbReference>
<dbReference type="EMBL" id="JAKFHA010000029">
    <property type="protein sequence ID" value="MCF2532008.1"/>
    <property type="molecule type" value="Genomic_DNA"/>
</dbReference>
<evidence type="ECO:0000313" key="6">
    <source>
        <dbReference type="EMBL" id="MCF2532008.1"/>
    </source>
</evidence>
<organism evidence="6 7">
    <name type="scientific">Yinghuangia soli</name>
    <dbReference type="NCBI Taxonomy" id="2908204"/>
    <lineage>
        <taxon>Bacteria</taxon>
        <taxon>Bacillati</taxon>
        <taxon>Actinomycetota</taxon>
        <taxon>Actinomycetes</taxon>
        <taxon>Kitasatosporales</taxon>
        <taxon>Streptomycetaceae</taxon>
        <taxon>Yinghuangia</taxon>
    </lineage>
</organism>
<keyword evidence="3" id="KW-0804">Transcription</keyword>
<protein>
    <submittedName>
        <fullName evidence="6">TetR/AcrR family transcriptional regulator</fullName>
    </submittedName>
</protein>
<feature type="DNA-binding region" description="H-T-H motif" evidence="4">
    <location>
        <begin position="36"/>
        <end position="55"/>
    </location>
</feature>
<sequence>MNASRTARDRARVELTREIKETARRQLAVEGAQRLSLRAVARELGMVSSALYRYFPSRDDLLTQLIIDAYDGIGGAAEQAAAALPADRPQARWHAQCTAIRAWARANPHEFALVYGTPVPGYEAPEDTVAPASRVPIALLGTLRDADALGLLAGPADELPAGLAAQAAAITEATGVSLPAAVTVRAVIAWSQLSGMISFELFGTFAGTLEPADAFFEAAVARMSDFVGLPPAA</sequence>
<keyword evidence="2 4" id="KW-0238">DNA-binding</keyword>
<dbReference type="GO" id="GO:0003700">
    <property type="term" value="F:DNA-binding transcription factor activity"/>
    <property type="evidence" value="ECO:0007669"/>
    <property type="project" value="TreeGrafter"/>
</dbReference>
<dbReference type="Gene3D" id="1.10.357.10">
    <property type="entry name" value="Tetracycline Repressor, domain 2"/>
    <property type="match status" value="1"/>
</dbReference>
<dbReference type="SUPFAM" id="SSF48498">
    <property type="entry name" value="Tetracyclin repressor-like, C-terminal domain"/>
    <property type="match status" value="1"/>
</dbReference>
<dbReference type="InterPro" id="IPR050109">
    <property type="entry name" value="HTH-type_TetR-like_transc_reg"/>
</dbReference>
<evidence type="ECO:0000256" key="3">
    <source>
        <dbReference type="ARBA" id="ARBA00023163"/>
    </source>
</evidence>
<evidence type="ECO:0000259" key="5">
    <source>
        <dbReference type="PROSITE" id="PS50977"/>
    </source>
</evidence>
<reference evidence="6" key="1">
    <citation type="submission" date="2022-01" db="EMBL/GenBank/DDBJ databases">
        <title>Genome-Based Taxonomic Classification of the Phylum Actinobacteria.</title>
        <authorList>
            <person name="Gao Y."/>
        </authorList>
    </citation>
    <scope>NUCLEOTIDE SEQUENCE</scope>
    <source>
        <strain evidence="6">KLBMP 8922</strain>
    </source>
</reference>
<dbReference type="Pfam" id="PF00440">
    <property type="entry name" value="TetR_N"/>
    <property type="match status" value="1"/>
</dbReference>
<dbReference type="InterPro" id="IPR001647">
    <property type="entry name" value="HTH_TetR"/>
</dbReference>
<dbReference type="GO" id="GO:0000976">
    <property type="term" value="F:transcription cis-regulatory region binding"/>
    <property type="evidence" value="ECO:0007669"/>
    <property type="project" value="TreeGrafter"/>
</dbReference>
<name>A0AA41Q5L9_9ACTN</name>
<dbReference type="AlphaFoldDB" id="A0AA41Q5L9"/>
<keyword evidence="1" id="KW-0805">Transcription regulation</keyword>
<dbReference type="InterPro" id="IPR036271">
    <property type="entry name" value="Tet_transcr_reg_TetR-rel_C_sf"/>
</dbReference>
<accession>A0AA41Q5L9</accession>
<dbReference type="SUPFAM" id="SSF46689">
    <property type="entry name" value="Homeodomain-like"/>
    <property type="match status" value="1"/>
</dbReference>
<evidence type="ECO:0000313" key="7">
    <source>
        <dbReference type="Proteomes" id="UP001165378"/>
    </source>
</evidence>
<evidence type="ECO:0000256" key="1">
    <source>
        <dbReference type="ARBA" id="ARBA00023015"/>
    </source>
</evidence>
<dbReference type="InterPro" id="IPR025996">
    <property type="entry name" value="MT1864/Rv1816-like_C"/>
</dbReference>
<dbReference type="PANTHER" id="PTHR30055">
    <property type="entry name" value="HTH-TYPE TRANSCRIPTIONAL REGULATOR RUTR"/>
    <property type="match status" value="1"/>
</dbReference>
<dbReference type="RefSeq" id="WP_235056729.1">
    <property type="nucleotide sequence ID" value="NZ_JAKFHA010000029.1"/>
</dbReference>
<evidence type="ECO:0000256" key="2">
    <source>
        <dbReference type="ARBA" id="ARBA00023125"/>
    </source>
</evidence>
<dbReference type="PROSITE" id="PS50977">
    <property type="entry name" value="HTH_TETR_2"/>
    <property type="match status" value="1"/>
</dbReference>
<gene>
    <name evidence="6" type="ORF">LZ495_32995</name>
</gene>
<proteinExistence type="predicted"/>
<keyword evidence="7" id="KW-1185">Reference proteome</keyword>